<dbReference type="GO" id="GO:0008146">
    <property type="term" value="F:sulfotransferase activity"/>
    <property type="evidence" value="ECO:0007669"/>
    <property type="project" value="InterPro"/>
</dbReference>
<dbReference type="PANTHER" id="PTHR11783">
    <property type="entry name" value="SULFOTRANSFERASE SULT"/>
    <property type="match status" value="1"/>
</dbReference>
<dbReference type="EMBL" id="JARGDH010000005">
    <property type="protein sequence ID" value="KAL0268405.1"/>
    <property type="molecule type" value="Genomic_DNA"/>
</dbReference>
<dbReference type="Pfam" id="PF00685">
    <property type="entry name" value="Sulfotransfer_1"/>
    <property type="match status" value="1"/>
</dbReference>
<evidence type="ECO:0000256" key="2">
    <source>
        <dbReference type="ARBA" id="ARBA00022679"/>
    </source>
</evidence>
<accession>A0AAW2HFF0</accession>
<evidence type="ECO:0000259" key="3">
    <source>
        <dbReference type="Pfam" id="PF00685"/>
    </source>
</evidence>
<keyword evidence="2" id="KW-0808">Transferase</keyword>
<dbReference type="InterPro" id="IPR000863">
    <property type="entry name" value="Sulfotransferase_dom"/>
</dbReference>
<sequence>MDNGTFTFELICDKYTEDLKNKSIAPRKSYSDMVVKPSGCVLPLTFRDAVETIRNFKVLPDDTWVVTFPKCGTTWTQEMVWLLKNNCDFEKAKAIPLLQRVPFFEFEKLTFTEDKSLDPVPPTMELTEKLASPRCIKSHLPMELLPKQLWTVKPKIVYVARDPRDVAISYYHHHRLWNGYQGTLEDFVDAFLNDRVVYGPYWTHLLTFMDLKDKSHILINTYEEMKRDLPNVIRKTAKFLNVELSEKQIHDLNEHLSFKSMRSNKSVNYEELGNEVKKLVKADETDENLNFIRKGESGGWMNAFGNDTLEKFKKWNERHLSGRDFKEYPWSLN</sequence>
<evidence type="ECO:0000313" key="4">
    <source>
        <dbReference type="EMBL" id="KAL0268405.1"/>
    </source>
</evidence>
<evidence type="ECO:0000256" key="1">
    <source>
        <dbReference type="ARBA" id="ARBA00005771"/>
    </source>
</evidence>
<dbReference type="Gene3D" id="3.40.50.300">
    <property type="entry name" value="P-loop containing nucleotide triphosphate hydrolases"/>
    <property type="match status" value="1"/>
</dbReference>
<name>A0AAW2HFF0_9NEOP</name>
<proteinExistence type="inferred from homology"/>
<dbReference type="InterPro" id="IPR027417">
    <property type="entry name" value="P-loop_NTPase"/>
</dbReference>
<comment type="caution">
    <text evidence="4">The sequence shown here is derived from an EMBL/GenBank/DDBJ whole genome shotgun (WGS) entry which is preliminary data.</text>
</comment>
<comment type="similarity">
    <text evidence="1">Belongs to the sulfotransferase 1 family.</text>
</comment>
<gene>
    <name evidence="4" type="ORF">PYX00_010361</name>
</gene>
<feature type="domain" description="Sulfotransferase" evidence="3">
    <location>
        <begin position="60"/>
        <end position="322"/>
    </location>
</feature>
<reference evidence="4" key="1">
    <citation type="journal article" date="2024" name="Gigascience">
        <title>Chromosome-level genome of the poultry shaft louse Menopon gallinae provides insight into the host-switching and adaptive evolution of parasitic lice.</title>
        <authorList>
            <person name="Xu Y."/>
            <person name="Ma L."/>
            <person name="Liu S."/>
            <person name="Liang Y."/>
            <person name="Liu Q."/>
            <person name="He Z."/>
            <person name="Tian L."/>
            <person name="Duan Y."/>
            <person name="Cai W."/>
            <person name="Li H."/>
            <person name="Song F."/>
        </authorList>
    </citation>
    <scope>NUCLEOTIDE SEQUENCE</scope>
    <source>
        <strain evidence="4">Cailab_2023a</strain>
    </source>
</reference>
<dbReference type="SUPFAM" id="SSF52540">
    <property type="entry name" value="P-loop containing nucleoside triphosphate hydrolases"/>
    <property type="match status" value="1"/>
</dbReference>
<protein>
    <recommendedName>
        <fullName evidence="3">Sulfotransferase domain-containing protein</fullName>
    </recommendedName>
</protein>
<dbReference type="AlphaFoldDB" id="A0AAW2HFF0"/>
<organism evidence="4">
    <name type="scientific">Menopon gallinae</name>
    <name type="common">poultry shaft louse</name>
    <dbReference type="NCBI Taxonomy" id="328185"/>
    <lineage>
        <taxon>Eukaryota</taxon>
        <taxon>Metazoa</taxon>
        <taxon>Ecdysozoa</taxon>
        <taxon>Arthropoda</taxon>
        <taxon>Hexapoda</taxon>
        <taxon>Insecta</taxon>
        <taxon>Pterygota</taxon>
        <taxon>Neoptera</taxon>
        <taxon>Paraneoptera</taxon>
        <taxon>Psocodea</taxon>
        <taxon>Troctomorpha</taxon>
        <taxon>Phthiraptera</taxon>
        <taxon>Amblycera</taxon>
        <taxon>Menoponidae</taxon>
        <taxon>Menopon</taxon>
    </lineage>
</organism>